<sequence length="30" mass="3508">MGKIKAIFKNKEVGFTYYSEPASFTFVEKF</sequence>
<name>A0A285N494_9BACI</name>
<dbReference type="AlphaFoldDB" id="A0A285N494"/>
<proteinExistence type="predicted"/>
<keyword evidence="2" id="KW-1185">Reference proteome</keyword>
<dbReference type="Proteomes" id="UP000219356">
    <property type="component" value="Unassembled WGS sequence"/>
</dbReference>
<evidence type="ECO:0000313" key="1">
    <source>
        <dbReference type="EMBL" id="SNZ02796.1"/>
    </source>
</evidence>
<dbReference type="EMBL" id="OBEK01000001">
    <property type="protein sequence ID" value="SNZ02796.1"/>
    <property type="molecule type" value="Genomic_DNA"/>
</dbReference>
<organism evidence="1 2">
    <name type="scientific">Terribacillus aidingensis</name>
    <dbReference type="NCBI Taxonomy" id="586416"/>
    <lineage>
        <taxon>Bacteria</taxon>
        <taxon>Bacillati</taxon>
        <taxon>Bacillota</taxon>
        <taxon>Bacilli</taxon>
        <taxon>Bacillales</taxon>
        <taxon>Bacillaceae</taxon>
        <taxon>Terribacillus</taxon>
    </lineage>
</organism>
<evidence type="ECO:0000313" key="2">
    <source>
        <dbReference type="Proteomes" id="UP000219356"/>
    </source>
</evidence>
<protein>
    <submittedName>
        <fullName evidence="1">Uncharacterized protein</fullName>
    </submittedName>
</protein>
<accession>A0A285N494</accession>
<reference evidence="2" key="1">
    <citation type="submission" date="2017-09" db="EMBL/GenBank/DDBJ databases">
        <authorList>
            <person name="Varghese N."/>
            <person name="Submissions S."/>
        </authorList>
    </citation>
    <scope>NUCLEOTIDE SEQUENCE [LARGE SCALE GENOMIC DNA]</scope>
    <source>
        <strain evidence="2">CGMCC 1.8913</strain>
    </source>
</reference>
<gene>
    <name evidence="1" type="ORF">SAMN05421503_0198</name>
</gene>